<sequence>MADFEELWNDIVSKVTYAGKSKYQPNVSQFLAVCSRNYMHIQRWLTQEPSEGTYWQVDGEFGRLNVRLLENTKYTQLVEISRCVGEHVLVSTPKVSVRIYHDAKLAEVLTSQQIYQLRPVYDYPNMHMHHRDEKYQVNAFLEELLKIDNLTKFICESDI</sequence>
<reference evidence="1 2" key="1">
    <citation type="journal article" date="2008" name="PLoS ONE">
        <title>Environmental adaptation: genomic analysis of the piezotolerant and psychrotolerant deep-sea iron reducing bacterium Shewanella piezotolerans WP3.</title>
        <authorList>
            <person name="Wang F."/>
            <person name="Wang J."/>
            <person name="Jian H."/>
            <person name="Zhang B."/>
            <person name="Li S."/>
            <person name="Wang F."/>
            <person name="Zeng X."/>
            <person name="Gao L."/>
            <person name="Bartlett D.H."/>
            <person name="Yu J."/>
            <person name="Hu S."/>
            <person name="Xiao X."/>
        </authorList>
    </citation>
    <scope>NUCLEOTIDE SEQUENCE [LARGE SCALE GENOMIC DNA]</scope>
    <source>
        <strain evidence="2">WP3 / JCM 13877</strain>
    </source>
</reference>
<dbReference type="STRING" id="225849.swp_0765"/>
<dbReference type="Pfam" id="PF06853">
    <property type="entry name" value="DUF1249"/>
    <property type="match status" value="1"/>
</dbReference>
<protein>
    <recommendedName>
        <fullName evidence="3">DUF1249 domain-containing protein</fullName>
    </recommendedName>
</protein>
<dbReference type="AlphaFoldDB" id="B8CIV2"/>
<dbReference type="PANTHER" id="PTHR38774:SF1">
    <property type="entry name" value="CYTOPLASMIC PROTEIN"/>
    <property type="match status" value="1"/>
</dbReference>
<dbReference type="Proteomes" id="UP000000753">
    <property type="component" value="Chromosome"/>
</dbReference>
<dbReference type="KEGG" id="swp:swp_0765"/>
<dbReference type="PANTHER" id="PTHR38774">
    <property type="entry name" value="CYTOPLASMIC PROTEIN-RELATED"/>
    <property type="match status" value="1"/>
</dbReference>
<name>B8CIV2_SHEPW</name>
<evidence type="ECO:0000313" key="1">
    <source>
        <dbReference type="EMBL" id="ACJ27578.1"/>
    </source>
</evidence>
<dbReference type="eggNOG" id="COG3151">
    <property type="taxonomic scope" value="Bacteria"/>
</dbReference>
<evidence type="ECO:0000313" key="2">
    <source>
        <dbReference type="Proteomes" id="UP000000753"/>
    </source>
</evidence>
<keyword evidence="2" id="KW-1185">Reference proteome</keyword>
<accession>B8CIV2</accession>
<dbReference type="InterPro" id="IPR009659">
    <property type="entry name" value="DUF1249"/>
</dbReference>
<evidence type="ECO:0008006" key="3">
    <source>
        <dbReference type="Google" id="ProtNLM"/>
    </source>
</evidence>
<organism evidence="1 2">
    <name type="scientific">Shewanella piezotolerans (strain WP3 / JCM 13877)</name>
    <dbReference type="NCBI Taxonomy" id="225849"/>
    <lineage>
        <taxon>Bacteria</taxon>
        <taxon>Pseudomonadati</taxon>
        <taxon>Pseudomonadota</taxon>
        <taxon>Gammaproteobacteria</taxon>
        <taxon>Alteromonadales</taxon>
        <taxon>Shewanellaceae</taxon>
        <taxon>Shewanella</taxon>
    </lineage>
</organism>
<proteinExistence type="predicted"/>
<dbReference type="EMBL" id="CP000472">
    <property type="protein sequence ID" value="ACJ27578.1"/>
    <property type="molecule type" value="Genomic_DNA"/>
</dbReference>
<gene>
    <name evidence="1" type="ordered locus">swp_0765</name>
</gene>
<dbReference type="HOGENOM" id="CLU_116657_1_0_6"/>